<dbReference type="InterPro" id="IPR022830">
    <property type="entry name" value="Indigdn_synthA-like"/>
</dbReference>
<protein>
    <submittedName>
        <fullName evidence="1">Uncharacterized protein</fullName>
    </submittedName>
</protein>
<accession>A0A2A6RDR0</accession>
<dbReference type="EMBL" id="NQWI01000214">
    <property type="protein sequence ID" value="PDV99634.1"/>
    <property type="molecule type" value="Genomic_DNA"/>
</dbReference>
<dbReference type="Pfam" id="PF04227">
    <property type="entry name" value="Indigoidine_A"/>
    <property type="match status" value="1"/>
</dbReference>
<dbReference type="SUPFAM" id="SSF110581">
    <property type="entry name" value="Indigoidine synthase A-like"/>
    <property type="match status" value="1"/>
</dbReference>
<organism evidence="1 2">
    <name type="scientific">Candidatus Viridilinea mediisalina</name>
    <dbReference type="NCBI Taxonomy" id="2024553"/>
    <lineage>
        <taxon>Bacteria</taxon>
        <taxon>Bacillati</taxon>
        <taxon>Chloroflexota</taxon>
        <taxon>Chloroflexia</taxon>
        <taxon>Chloroflexales</taxon>
        <taxon>Chloroflexineae</taxon>
        <taxon>Oscillochloridaceae</taxon>
        <taxon>Candidatus Viridilinea</taxon>
    </lineage>
</organism>
<evidence type="ECO:0000313" key="2">
    <source>
        <dbReference type="Proteomes" id="UP000220527"/>
    </source>
</evidence>
<comment type="caution">
    <text evidence="1">The sequence shown here is derived from an EMBL/GenBank/DDBJ whole genome shotgun (WGS) entry which is preliminary data.</text>
</comment>
<dbReference type="OrthoDB" id="9805870at2"/>
<evidence type="ECO:0000313" key="1">
    <source>
        <dbReference type="EMBL" id="PDV99634.1"/>
    </source>
</evidence>
<dbReference type="Gene3D" id="3.40.1790.10">
    <property type="entry name" value="Indigoidine synthase domain"/>
    <property type="match status" value="1"/>
</dbReference>
<name>A0A2A6RDR0_9CHLR</name>
<dbReference type="Proteomes" id="UP000220527">
    <property type="component" value="Unassembled WGS sequence"/>
</dbReference>
<keyword evidence="2" id="KW-1185">Reference proteome</keyword>
<proteinExistence type="predicted"/>
<gene>
    <name evidence="1" type="ORF">CJ255_21380</name>
</gene>
<dbReference type="InterPro" id="IPR007342">
    <property type="entry name" value="PsuG"/>
</dbReference>
<sequence length="51" mass="5123">MRTQGSDVTPFLLAAIAEATNGESVATNVALLRQNAAIAGAVAVAAANQPW</sequence>
<reference evidence="2" key="1">
    <citation type="submission" date="2017-08" db="EMBL/GenBank/DDBJ databases">
        <authorList>
            <person name="Grouzdev D.S."/>
            <person name="Gaisin V.A."/>
            <person name="Rysina M.S."/>
            <person name="Gorlenko V.M."/>
        </authorList>
    </citation>
    <scope>NUCLEOTIDE SEQUENCE [LARGE SCALE GENOMIC DNA]</scope>
    <source>
        <strain evidence="2">Kir15-3F</strain>
    </source>
</reference>
<dbReference type="AlphaFoldDB" id="A0A2A6RDR0"/>
<dbReference type="GO" id="GO:0004730">
    <property type="term" value="F:pseudouridylate synthase activity"/>
    <property type="evidence" value="ECO:0007669"/>
    <property type="project" value="InterPro"/>
</dbReference>